<dbReference type="Proteomes" id="UP000010472">
    <property type="component" value="Chromosome"/>
</dbReference>
<feature type="coiled-coil region" evidence="1">
    <location>
        <begin position="20"/>
        <end position="47"/>
    </location>
</feature>
<name>K9VTN1_9CYAN</name>
<dbReference type="EMBL" id="CP003620">
    <property type="protein sequence ID" value="AFZ11306.1"/>
    <property type="molecule type" value="Genomic_DNA"/>
</dbReference>
<evidence type="ECO:0000313" key="3">
    <source>
        <dbReference type="Proteomes" id="UP000010472"/>
    </source>
</evidence>
<organism evidence="2 3">
    <name type="scientific">Crinalium epipsammum PCC 9333</name>
    <dbReference type="NCBI Taxonomy" id="1173022"/>
    <lineage>
        <taxon>Bacteria</taxon>
        <taxon>Bacillati</taxon>
        <taxon>Cyanobacteriota</taxon>
        <taxon>Cyanophyceae</taxon>
        <taxon>Gomontiellales</taxon>
        <taxon>Gomontiellaceae</taxon>
        <taxon>Crinalium</taxon>
    </lineage>
</organism>
<reference evidence="2 3" key="1">
    <citation type="submission" date="2012-06" db="EMBL/GenBank/DDBJ databases">
        <title>Finished chromosome of genome of Crinalium epipsammum PCC 9333.</title>
        <authorList>
            <consortium name="US DOE Joint Genome Institute"/>
            <person name="Gugger M."/>
            <person name="Coursin T."/>
            <person name="Rippka R."/>
            <person name="Tandeau De Marsac N."/>
            <person name="Huntemann M."/>
            <person name="Wei C.-L."/>
            <person name="Han J."/>
            <person name="Detter J.C."/>
            <person name="Han C."/>
            <person name="Tapia R."/>
            <person name="Davenport K."/>
            <person name="Daligault H."/>
            <person name="Erkkila T."/>
            <person name="Gu W."/>
            <person name="Munk A.C.C."/>
            <person name="Teshima H."/>
            <person name="Xu Y."/>
            <person name="Chain P."/>
            <person name="Chen A."/>
            <person name="Krypides N."/>
            <person name="Mavromatis K."/>
            <person name="Markowitz V."/>
            <person name="Szeto E."/>
            <person name="Ivanova N."/>
            <person name="Mikhailova N."/>
            <person name="Ovchinnikova G."/>
            <person name="Pagani I."/>
            <person name="Pati A."/>
            <person name="Goodwin L."/>
            <person name="Peters L."/>
            <person name="Pitluck S."/>
            <person name="Woyke T."/>
            <person name="Kerfeld C."/>
        </authorList>
    </citation>
    <scope>NUCLEOTIDE SEQUENCE [LARGE SCALE GENOMIC DNA]</scope>
    <source>
        <strain evidence="2 3">PCC 9333</strain>
    </source>
</reference>
<keyword evidence="3" id="KW-1185">Reference proteome</keyword>
<sequence length="149" mass="16976">MDDLSSKTSKLAPKVRATQSQDLATRALRIKEAIAQLRQEIEHLELEGNIAPPDVWVMRYKARSRTGYYWYYKLQAREAIFPQKIDSSKRSKYKHLGKAGSSEHIDAVMLVARRGKIDACARAISSLYESWLSLYSESQPESTPESTPK</sequence>
<accession>K9VTN1</accession>
<dbReference type="HOGENOM" id="CLU_146579_0_0_3"/>
<protein>
    <submittedName>
        <fullName evidence="2">Uncharacterized protein</fullName>
    </submittedName>
</protein>
<dbReference type="PATRIC" id="fig|1173022.3.peg.348"/>
<dbReference type="AlphaFoldDB" id="K9VTN1"/>
<proteinExistence type="predicted"/>
<dbReference type="KEGG" id="cep:Cri9333_0323"/>
<gene>
    <name evidence="2" type="ORF">Cri9333_0323</name>
</gene>
<dbReference type="OrthoDB" id="464286at2"/>
<evidence type="ECO:0000256" key="1">
    <source>
        <dbReference type="SAM" id="Coils"/>
    </source>
</evidence>
<dbReference type="eggNOG" id="ENOG50336JE">
    <property type="taxonomic scope" value="Bacteria"/>
</dbReference>
<dbReference type="RefSeq" id="WP_015201448.1">
    <property type="nucleotide sequence ID" value="NC_019753.1"/>
</dbReference>
<keyword evidence="1" id="KW-0175">Coiled coil</keyword>
<evidence type="ECO:0000313" key="2">
    <source>
        <dbReference type="EMBL" id="AFZ11306.1"/>
    </source>
</evidence>